<sequence>MTVALKCWQSFNYKGFCIYTTRGSHDISTSSSSPNSLKHYYFPTDYSTDFKHLLPKLDTLSHSCPSMAAINNIVVVGSGGGGIPLVQTLQKQINPATHQIIVIEKRDYYAHWPALIRAAVTDDGSIDERGLVPNDRAFDSTVKVIRSDVKQITHTEVVTESGQAIPYEHLILATGSIWTGPLALPDKRDKAIQHFKSFQKQLAAAEHVLIVGGGAVGLEYAGEIQHYYLDKKVAIIHGGSELMNKTYPIKFRRSLLDAVTKKGTQVILGDKISPDVVPQDGYVTTQSGKRIRADLVIPAAGGRPNTAVVSTLDADVVTKTGTVLVTPELRVKLSSGARNVWAIGDIIEWSEQKMAFKAGQGHAPTVVKNILASIQDGKETQYGGKPEMIFVTLGPKGGRGLAPFFGGIVLGDCLVSKMKSSGLFVDKARGSIGY</sequence>
<evidence type="ECO:0000313" key="7">
    <source>
        <dbReference type="Proteomes" id="UP000663831"/>
    </source>
</evidence>
<dbReference type="EMBL" id="CAJMWV010003126">
    <property type="protein sequence ID" value="CAE6476822.1"/>
    <property type="molecule type" value="Genomic_DNA"/>
</dbReference>
<protein>
    <recommendedName>
        <fullName evidence="5">FAD/NAD(P)-binding domain-containing protein</fullName>
    </recommendedName>
</protein>
<comment type="similarity">
    <text evidence="1">Belongs to the FAD-dependent oxidoreductase family.</text>
</comment>
<dbReference type="PANTHER" id="PTHR43735">
    <property type="entry name" value="APOPTOSIS-INDUCING FACTOR 1"/>
    <property type="match status" value="1"/>
</dbReference>
<dbReference type="AlphaFoldDB" id="A0A8H3C9U2"/>
<evidence type="ECO:0000313" key="6">
    <source>
        <dbReference type="EMBL" id="CAE6476822.1"/>
    </source>
</evidence>
<dbReference type="GO" id="GO:0005737">
    <property type="term" value="C:cytoplasm"/>
    <property type="evidence" value="ECO:0007669"/>
    <property type="project" value="TreeGrafter"/>
</dbReference>
<keyword evidence="2" id="KW-0285">Flavoprotein</keyword>
<dbReference type="Pfam" id="PF07992">
    <property type="entry name" value="Pyr_redox_2"/>
    <property type="match status" value="1"/>
</dbReference>
<dbReference type="PRINTS" id="PR00368">
    <property type="entry name" value="FADPNR"/>
</dbReference>
<evidence type="ECO:0000256" key="1">
    <source>
        <dbReference type="ARBA" id="ARBA00006442"/>
    </source>
</evidence>
<dbReference type="PRINTS" id="PR00469">
    <property type="entry name" value="PNDRDTASEII"/>
</dbReference>
<dbReference type="GO" id="GO:0050660">
    <property type="term" value="F:flavin adenine dinucleotide binding"/>
    <property type="evidence" value="ECO:0007669"/>
    <property type="project" value="TreeGrafter"/>
</dbReference>
<comment type="caution">
    <text evidence="6">The sequence shown here is derived from an EMBL/GenBank/DDBJ whole genome shotgun (WGS) entry which is preliminary data.</text>
</comment>
<dbReference type="InterPro" id="IPR023753">
    <property type="entry name" value="FAD/NAD-binding_dom"/>
</dbReference>
<accession>A0A8H3C9U2</accession>
<feature type="domain" description="FAD/NAD(P)-binding" evidence="5">
    <location>
        <begin position="72"/>
        <end position="350"/>
    </location>
</feature>
<gene>
    <name evidence="6" type="ORF">RDB_LOCUS93767</name>
</gene>
<keyword evidence="3" id="KW-0274">FAD</keyword>
<dbReference type="Gene3D" id="3.50.50.100">
    <property type="match status" value="1"/>
</dbReference>
<name>A0A8H3C9U2_9AGAM</name>
<proteinExistence type="inferred from homology"/>
<dbReference type="Proteomes" id="UP000663831">
    <property type="component" value="Unassembled WGS sequence"/>
</dbReference>
<dbReference type="SUPFAM" id="SSF51905">
    <property type="entry name" value="FAD/NAD(P)-binding domain"/>
    <property type="match status" value="1"/>
</dbReference>
<organism evidence="6 7">
    <name type="scientific">Rhizoctonia solani</name>
    <dbReference type="NCBI Taxonomy" id="456999"/>
    <lineage>
        <taxon>Eukaryota</taxon>
        <taxon>Fungi</taxon>
        <taxon>Dikarya</taxon>
        <taxon>Basidiomycota</taxon>
        <taxon>Agaricomycotina</taxon>
        <taxon>Agaricomycetes</taxon>
        <taxon>Cantharellales</taxon>
        <taxon>Ceratobasidiaceae</taxon>
        <taxon>Rhizoctonia</taxon>
    </lineage>
</organism>
<dbReference type="OrthoDB" id="202203at2759"/>
<dbReference type="GO" id="GO:0004174">
    <property type="term" value="F:electron-transferring-flavoprotein dehydrogenase activity"/>
    <property type="evidence" value="ECO:0007669"/>
    <property type="project" value="TreeGrafter"/>
</dbReference>
<dbReference type="InterPro" id="IPR036188">
    <property type="entry name" value="FAD/NAD-bd_sf"/>
</dbReference>
<dbReference type="PANTHER" id="PTHR43735:SF3">
    <property type="entry name" value="FERROPTOSIS SUPPRESSOR PROTEIN 1"/>
    <property type="match status" value="1"/>
</dbReference>
<reference evidence="6" key="1">
    <citation type="submission" date="2021-01" db="EMBL/GenBank/DDBJ databases">
        <authorList>
            <person name="Kaushik A."/>
        </authorList>
    </citation>
    <scope>NUCLEOTIDE SEQUENCE</scope>
    <source>
        <strain evidence="6">AG3-1AP</strain>
    </source>
</reference>
<evidence type="ECO:0000256" key="3">
    <source>
        <dbReference type="ARBA" id="ARBA00022827"/>
    </source>
</evidence>
<evidence type="ECO:0000256" key="4">
    <source>
        <dbReference type="ARBA" id="ARBA00023002"/>
    </source>
</evidence>
<evidence type="ECO:0000256" key="2">
    <source>
        <dbReference type="ARBA" id="ARBA00022630"/>
    </source>
</evidence>
<keyword evidence="4" id="KW-0560">Oxidoreductase</keyword>
<evidence type="ECO:0000259" key="5">
    <source>
        <dbReference type="Pfam" id="PF07992"/>
    </source>
</evidence>